<gene>
    <name evidence="1" type="ORF">UFOVP180_19</name>
</gene>
<proteinExistence type="predicted"/>
<evidence type="ECO:0000313" key="1">
    <source>
        <dbReference type="EMBL" id="CAB5207057.1"/>
    </source>
</evidence>
<sequence length="479" mass="51455">MANFSITPGMGQGDIVGAINYLLANVGQGLQVNAGTGQIVVPNSVPNTIPYAWAYQYLYIAFAESFDGNVGFDQHNFVNKTYIGFWNTATQTFGGSQNPNQYVWYKLADGGFGTTNNLYYSVRSSYQVQFQVAETLSAPNFDSVDLWRIYDPTPVFPNPGYVGLDLSWITNATNVGADSSQGTVTALTVGSLYILDADGPNWIASDQITVQGAVELQLNSTTGLQTYSLTMAEQPVLFGENNFVEADNNLTYTTGSTSTDSVLTTPNIDINTVLTIAPQSSAPTNISTGSITVADRVNWDPVHITTGTAYPVFYNGATWTQLGGRLVHAMYQSTATQTIAVSTASYRMTLNVVDFSYGISQNAGLITLDGPGIYDLQWSGQFQNTSSSPENAYIWLRQNGVDVPRSAGEVTIPAKHGGTNGATIAGWNYYIEATTFGETVELIWGAENTSVSLPYLPPGTNPTRPATASLIVTIAKLTI</sequence>
<accession>A0A6J7WJU0</accession>
<organism evidence="1">
    <name type="scientific">uncultured Caudovirales phage</name>
    <dbReference type="NCBI Taxonomy" id="2100421"/>
    <lineage>
        <taxon>Viruses</taxon>
        <taxon>Duplodnaviria</taxon>
        <taxon>Heunggongvirae</taxon>
        <taxon>Uroviricota</taxon>
        <taxon>Caudoviricetes</taxon>
        <taxon>Peduoviridae</taxon>
        <taxon>Maltschvirus</taxon>
        <taxon>Maltschvirus maltsch</taxon>
    </lineage>
</organism>
<name>A0A6J7WJU0_9CAUD</name>
<dbReference type="EMBL" id="LR798227">
    <property type="protein sequence ID" value="CAB5207057.1"/>
    <property type="molecule type" value="Genomic_DNA"/>
</dbReference>
<reference evidence="1" key="1">
    <citation type="submission" date="2020-05" db="EMBL/GenBank/DDBJ databases">
        <authorList>
            <person name="Chiriac C."/>
            <person name="Salcher M."/>
            <person name="Ghai R."/>
            <person name="Kavagutti S V."/>
        </authorList>
    </citation>
    <scope>NUCLEOTIDE SEQUENCE</scope>
</reference>
<protein>
    <submittedName>
        <fullName evidence="1">Uncharacterized protein</fullName>
    </submittedName>
</protein>